<feature type="chain" id="PRO_5044866938" evidence="2">
    <location>
        <begin position="34"/>
        <end position="645"/>
    </location>
</feature>
<evidence type="ECO:0000313" key="5">
    <source>
        <dbReference type="EMBL" id="KAL3787796.1"/>
    </source>
</evidence>
<accession>A0ABD3PJ62</accession>
<dbReference type="PANTHER" id="PTHR12770">
    <property type="entry name" value="RUS1 FAMILY PROTEIN C16ORF58"/>
    <property type="match status" value="1"/>
</dbReference>
<dbReference type="EMBL" id="JALLPJ020000596">
    <property type="protein sequence ID" value="KAL3787796.1"/>
    <property type="molecule type" value="Genomic_DNA"/>
</dbReference>
<evidence type="ECO:0000259" key="4">
    <source>
        <dbReference type="Pfam" id="PF24160"/>
    </source>
</evidence>
<dbReference type="Proteomes" id="UP001530400">
    <property type="component" value="Unassembled WGS sequence"/>
</dbReference>
<comment type="similarity">
    <text evidence="1">Belongs to the RUS1 family.</text>
</comment>
<reference evidence="5 6" key="1">
    <citation type="submission" date="2024-10" db="EMBL/GenBank/DDBJ databases">
        <title>Updated reference genomes for cyclostephanoid diatoms.</title>
        <authorList>
            <person name="Roberts W.R."/>
            <person name="Alverson A.J."/>
        </authorList>
    </citation>
    <scope>NUCLEOTIDE SEQUENCE [LARGE SCALE GENOMIC DNA]</scope>
    <source>
        <strain evidence="5 6">AJA010-31</strain>
    </source>
</reference>
<keyword evidence="2" id="KW-0732">Signal</keyword>
<proteinExistence type="inferred from homology"/>
<protein>
    <submittedName>
        <fullName evidence="5">Uncharacterized protein</fullName>
    </submittedName>
</protein>
<name>A0ABD3PJ62_9STRA</name>
<keyword evidence="6" id="KW-1185">Reference proteome</keyword>
<organism evidence="5 6">
    <name type="scientific">Cyclotella atomus</name>
    <dbReference type="NCBI Taxonomy" id="382360"/>
    <lineage>
        <taxon>Eukaryota</taxon>
        <taxon>Sar</taxon>
        <taxon>Stramenopiles</taxon>
        <taxon>Ochrophyta</taxon>
        <taxon>Bacillariophyta</taxon>
        <taxon>Coscinodiscophyceae</taxon>
        <taxon>Thalassiosirophycidae</taxon>
        <taxon>Stephanodiscales</taxon>
        <taxon>Stephanodiscaceae</taxon>
        <taxon>Cyclotella</taxon>
    </lineage>
</organism>
<feature type="signal peptide" evidence="2">
    <location>
        <begin position="1"/>
        <end position="33"/>
    </location>
</feature>
<evidence type="ECO:0000256" key="1">
    <source>
        <dbReference type="ARBA" id="ARBA00007558"/>
    </source>
</evidence>
<dbReference type="Pfam" id="PF24160">
    <property type="entry name" value="UVB_sens_C"/>
    <property type="match status" value="1"/>
</dbReference>
<evidence type="ECO:0000313" key="6">
    <source>
        <dbReference type="Proteomes" id="UP001530400"/>
    </source>
</evidence>
<dbReference type="Pfam" id="PF04884">
    <property type="entry name" value="UVB_sens_prot"/>
    <property type="match status" value="2"/>
</dbReference>
<evidence type="ECO:0000259" key="3">
    <source>
        <dbReference type="Pfam" id="PF04884"/>
    </source>
</evidence>
<feature type="domain" description="Protein root UVB sensitive/RUS" evidence="3">
    <location>
        <begin position="332"/>
        <end position="412"/>
    </location>
</feature>
<comment type="caution">
    <text evidence="5">The sequence shown here is derived from an EMBL/GenBank/DDBJ whole genome shotgun (WGS) entry which is preliminary data.</text>
</comment>
<dbReference type="AlphaFoldDB" id="A0ABD3PJ62"/>
<dbReference type="InterPro" id="IPR055412">
    <property type="entry name" value="UVB_sens_C"/>
</dbReference>
<dbReference type="InterPro" id="IPR054549">
    <property type="entry name" value="UVB_sens_RUS_dom"/>
</dbReference>
<dbReference type="InterPro" id="IPR006968">
    <property type="entry name" value="RUS_fam"/>
</dbReference>
<feature type="domain" description="Protein root UVB sensitive/RUS" evidence="3">
    <location>
        <begin position="143"/>
        <end position="301"/>
    </location>
</feature>
<feature type="domain" description="Root UVB sensitive protein C-terminal" evidence="4">
    <location>
        <begin position="516"/>
        <end position="598"/>
    </location>
</feature>
<dbReference type="PANTHER" id="PTHR12770:SF20">
    <property type="entry name" value="PROTEIN ROOT UVB SENSITIVE 6"/>
    <property type="match status" value="1"/>
</dbReference>
<sequence>MRNTNIQTRRLCSKRVAMSQMLLICMLELSAHGKLHHPSIIPCNSLHSCFVRSAPTTNVAQITKIHHMVAAPESNEVLTNSHKNSDNIQSISSIPELYSVDVRYNTRSPLTYDATTGRYLDDISTNSLPLKNNKEEEKKINIISRFLQSAFVPEGVTPSYYRFMRWRILQRFVNANVHVIGTQSLLMGLRGMHKSGSGNGGAVGAVATGAAAATNWVLKDTLGKIVRMVWASKMGRKFDPDAKRWRFRSSLIYALGNGLEVSTYLHPQYFLVLAMLANSCKQMSMLTSSATRNALYNSFKRIDGANGAKSNDIANGQNRTVVSGRRGAGGATENIGDITAKGEAQIAVVDLLGIASGICLSRAVGVSVKNVFAVWIILQVLEIFCMHKEIRAVVYKTFNFERMYTLLGEMLEDNNDSGVTSVKLKTIPTPEQIAAREKIFLSPDHLARRAIAFGSPGRTQLDPEELTMLVNDIFRGEKYFLVVGQDLKNARGLSAKYRQWRRRRTKGSGVSEIDPQEQCHIVLHADANNLDIVKSALALVILRRKLVKLDLGRNVEKNQSTVAPLRSRDCTKILREARIEADEIFPHLLRELTTQGWHPPLRSMLGRVSARAEWPIQKQKGGLMGSHSLPPVKETVTVIVGDEEG</sequence>
<evidence type="ECO:0000256" key="2">
    <source>
        <dbReference type="SAM" id="SignalP"/>
    </source>
</evidence>
<gene>
    <name evidence="5" type="ORF">ACHAWO_004583</name>
</gene>